<comment type="caution">
    <text evidence="1">The sequence shown here is derived from an EMBL/GenBank/DDBJ whole genome shotgun (WGS) entry which is preliminary data.</text>
</comment>
<reference evidence="1 2" key="1">
    <citation type="submission" date="2023-05" db="EMBL/GenBank/DDBJ databases">
        <title>B98-5 Cell Line De Novo Hybrid Assembly: An Optical Mapping Approach.</title>
        <authorList>
            <person name="Kananen K."/>
            <person name="Auerbach J.A."/>
            <person name="Kautto E."/>
            <person name="Blachly J.S."/>
        </authorList>
    </citation>
    <scope>NUCLEOTIDE SEQUENCE [LARGE SCALE GENOMIC DNA]</scope>
    <source>
        <strain evidence="1">B95-8</strain>
        <tissue evidence="1">Cell line</tissue>
    </source>
</reference>
<sequence length="176" mass="19589">MDHISFSLGDFLPANIDLPPFQDYRIRKAVVKVREINTDAGTRKESFGYHAVDKDCTDASMGTVTTALDPQKGEGKGSYTYDPLNNRTSRRRWNLASGFTRVPIPIPKMVTTDNPVTDWWGRATRNRPGSIGYGQNTKHGVGWGPATRGDLVLSPKPSWGCRARGHGLLAQRRMFI</sequence>
<evidence type="ECO:0000313" key="1">
    <source>
        <dbReference type="EMBL" id="KAK2109329.1"/>
    </source>
</evidence>
<name>A0ABQ9VKC9_SAGOE</name>
<organism evidence="1 2">
    <name type="scientific">Saguinus oedipus</name>
    <name type="common">Cotton-top tamarin</name>
    <name type="synonym">Oedipomidas oedipus</name>
    <dbReference type="NCBI Taxonomy" id="9490"/>
    <lineage>
        <taxon>Eukaryota</taxon>
        <taxon>Metazoa</taxon>
        <taxon>Chordata</taxon>
        <taxon>Craniata</taxon>
        <taxon>Vertebrata</taxon>
        <taxon>Euteleostomi</taxon>
        <taxon>Mammalia</taxon>
        <taxon>Eutheria</taxon>
        <taxon>Euarchontoglires</taxon>
        <taxon>Primates</taxon>
        <taxon>Haplorrhini</taxon>
        <taxon>Platyrrhini</taxon>
        <taxon>Cebidae</taxon>
        <taxon>Callitrichinae</taxon>
        <taxon>Saguinus</taxon>
    </lineage>
</organism>
<proteinExistence type="predicted"/>
<dbReference type="InterPro" id="IPR038652">
    <property type="entry name" value="Circovirus_capsid_sf"/>
</dbReference>
<keyword evidence="2" id="KW-1185">Reference proteome</keyword>
<dbReference type="Gene3D" id="2.60.120.950">
    <property type="entry name" value="Circovirus capsid protein"/>
    <property type="match status" value="1"/>
</dbReference>
<dbReference type="Pfam" id="PF02443">
    <property type="entry name" value="Circo_capsid"/>
    <property type="match status" value="1"/>
</dbReference>
<accession>A0ABQ9VKC9</accession>
<dbReference type="EMBL" id="JASSZA010000006">
    <property type="protein sequence ID" value="KAK2109329.1"/>
    <property type="molecule type" value="Genomic_DNA"/>
</dbReference>
<gene>
    <name evidence="1" type="ORF">P7K49_014494</name>
</gene>
<evidence type="ECO:0000313" key="2">
    <source>
        <dbReference type="Proteomes" id="UP001266305"/>
    </source>
</evidence>
<protein>
    <submittedName>
        <fullName evidence="1">Uncharacterized protein</fullName>
    </submittedName>
</protein>
<dbReference type="InterPro" id="IPR003383">
    <property type="entry name" value="Circovirus_capsid"/>
</dbReference>
<dbReference type="Proteomes" id="UP001266305">
    <property type="component" value="Unassembled WGS sequence"/>
</dbReference>